<evidence type="ECO:0000256" key="6">
    <source>
        <dbReference type="ARBA" id="ARBA00023004"/>
    </source>
</evidence>
<keyword evidence="8" id="KW-0238">DNA-binding</keyword>
<keyword evidence="6" id="KW-0408">Iron</keyword>
<evidence type="ECO:0000256" key="8">
    <source>
        <dbReference type="ARBA" id="ARBA00023125"/>
    </source>
</evidence>
<dbReference type="GO" id="GO:0003677">
    <property type="term" value="F:DNA binding"/>
    <property type="evidence" value="ECO:0007669"/>
    <property type="project" value="UniProtKB-KW"/>
</dbReference>
<accession>A0A371IBC5</accession>
<feature type="domain" description="HhH-GPD" evidence="11">
    <location>
        <begin position="1519"/>
        <end position="1693"/>
    </location>
</feature>
<dbReference type="GO" id="GO:0003906">
    <property type="term" value="F:DNA-(apurinic or apyrimidinic site) endonuclease activity"/>
    <property type="evidence" value="ECO:0007669"/>
    <property type="project" value="UniProtKB-ARBA"/>
</dbReference>
<feature type="region of interest" description="Disordered" evidence="10">
    <location>
        <begin position="2056"/>
        <end position="2101"/>
    </location>
</feature>
<dbReference type="GO" id="GO:0035514">
    <property type="term" value="F:DNA demethylase activity"/>
    <property type="evidence" value="ECO:0007669"/>
    <property type="project" value="InterPro"/>
</dbReference>
<comment type="cofactor">
    <cofactor evidence="1">
        <name>[4Fe-4S] cluster</name>
        <dbReference type="ChEBI" id="CHEBI:49883"/>
    </cofactor>
</comment>
<feature type="region of interest" description="Disordered" evidence="10">
    <location>
        <begin position="1203"/>
        <end position="1247"/>
    </location>
</feature>
<feature type="region of interest" description="Disordered" evidence="10">
    <location>
        <begin position="169"/>
        <end position="196"/>
    </location>
</feature>
<evidence type="ECO:0000256" key="1">
    <source>
        <dbReference type="ARBA" id="ARBA00001966"/>
    </source>
</evidence>
<dbReference type="InterPro" id="IPR028925">
    <property type="entry name" value="RRM_DME"/>
</dbReference>
<dbReference type="CDD" id="cd00056">
    <property type="entry name" value="ENDO3c"/>
    <property type="match status" value="1"/>
</dbReference>
<evidence type="ECO:0000256" key="9">
    <source>
        <dbReference type="ARBA" id="ARBA00023242"/>
    </source>
</evidence>
<dbReference type="OrthoDB" id="5607at2759"/>
<proteinExistence type="inferred from homology"/>
<feature type="region of interest" description="Disordered" evidence="10">
    <location>
        <begin position="950"/>
        <end position="969"/>
    </location>
</feature>
<feature type="compositionally biased region" description="Basic and acidic residues" evidence="10">
    <location>
        <begin position="372"/>
        <end position="383"/>
    </location>
</feature>
<keyword evidence="5" id="KW-0479">Metal-binding</keyword>
<dbReference type="FunFam" id="1.10.1670.10:FF:000004">
    <property type="entry name" value="DNA glycosylase/AP lyase ROS1"/>
    <property type="match status" value="1"/>
</dbReference>
<name>A0A371IBC5_MUCPR</name>
<organism evidence="12 13">
    <name type="scientific">Mucuna pruriens</name>
    <name type="common">Velvet bean</name>
    <name type="synonym">Dolichos pruriens</name>
    <dbReference type="NCBI Taxonomy" id="157652"/>
    <lineage>
        <taxon>Eukaryota</taxon>
        <taxon>Viridiplantae</taxon>
        <taxon>Streptophyta</taxon>
        <taxon>Embryophyta</taxon>
        <taxon>Tracheophyta</taxon>
        <taxon>Spermatophyta</taxon>
        <taxon>Magnoliopsida</taxon>
        <taxon>eudicotyledons</taxon>
        <taxon>Gunneridae</taxon>
        <taxon>Pentapetalae</taxon>
        <taxon>rosids</taxon>
        <taxon>fabids</taxon>
        <taxon>Fabales</taxon>
        <taxon>Fabaceae</taxon>
        <taxon>Papilionoideae</taxon>
        <taxon>50 kb inversion clade</taxon>
        <taxon>NPAAA clade</taxon>
        <taxon>indigoferoid/millettioid clade</taxon>
        <taxon>Phaseoleae</taxon>
        <taxon>Mucuna</taxon>
    </lineage>
</organism>
<dbReference type="GO" id="GO:0006284">
    <property type="term" value="P:base-excision repair"/>
    <property type="evidence" value="ECO:0007669"/>
    <property type="project" value="InterPro"/>
</dbReference>
<reference evidence="12" key="1">
    <citation type="submission" date="2018-05" db="EMBL/GenBank/DDBJ databases">
        <title>Draft genome of Mucuna pruriens seed.</title>
        <authorList>
            <person name="Nnadi N.E."/>
            <person name="Vos R."/>
            <person name="Hasami M.H."/>
            <person name="Devisetty U.K."/>
            <person name="Aguiy J.C."/>
        </authorList>
    </citation>
    <scope>NUCLEOTIDE SEQUENCE [LARGE SCALE GENOMIC DNA]</scope>
    <source>
        <strain evidence="12">JCA_2017</strain>
    </source>
</reference>
<feature type="compositionally biased region" description="Basic and acidic residues" evidence="10">
    <location>
        <begin position="215"/>
        <end position="230"/>
    </location>
</feature>
<gene>
    <name evidence="12" type="primary">ROS1</name>
    <name evidence="12" type="ORF">CR513_02890</name>
</gene>
<evidence type="ECO:0000256" key="2">
    <source>
        <dbReference type="ARBA" id="ARBA00004123"/>
    </source>
</evidence>
<comment type="similarity">
    <text evidence="3">Belongs to the DNA glycosylase family. DEMETER subfamily.</text>
</comment>
<dbReference type="InterPro" id="IPR044811">
    <property type="entry name" value="DME/ROS1"/>
</dbReference>
<dbReference type="STRING" id="157652.A0A371IBC5"/>
<feature type="region of interest" description="Disordered" evidence="10">
    <location>
        <begin position="481"/>
        <end position="517"/>
    </location>
</feature>
<comment type="subcellular location">
    <subcellularLocation>
        <location evidence="2">Nucleus</location>
    </subcellularLocation>
</comment>
<dbReference type="Pfam" id="PF15628">
    <property type="entry name" value="RRM_DME"/>
    <property type="match status" value="1"/>
</dbReference>
<dbReference type="InterPro" id="IPR028924">
    <property type="entry name" value="Perm-CXXC"/>
</dbReference>
<evidence type="ECO:0000256" key="7">
    <source>
        <dbReference type="ARBA" id="ARBA00023014"/>
    </source>
</evidence>
<feature type="region of interest" description="Disordered" evidence="10">
    <location>
        <begin position="1277"/>
        <end position="1301"/>
    </location>
</feature>
<feature type="compositionally biased region" description="Basic residues" evidence="10">
    <location>
        <begin position="384"/>
        <end position="396"/>
    </location>
</feature>
<sequence length="2101" mass="235083">MEVGEMERKETQVPILTTPIKPVPLKPVPIYTPEERTHLGNHANGAVACVEFSIGQEKFCGSDDGLNVAASYSGKTCDQTASDAVSSYNKLGFCEHLFAVEAELRNSSVTQQEKNDRLKNVLVPSSILDNAWDPQETCNACCCKRTSQDTPFTLDSANKEESRQIASRQINMEEKNPGWEENNVTANKLDSNVPPNSKELFNPVMEFAAISSPFKENHNPGKGSSHDTDLNKTPQQKPRRRKHRPKVIKEDKPKRARKPVTPKPVQSKENPTVKRKYVRKNGLNKASTPPTEMTRELAKEMSASAKMSCRRSLNFDIENTSALMGKENGVLVHETNIGLAFDLNTSTKQASNSYMSVPEDKQAPNPSPSRRKSSETKPEENPTAKKKRKYVRKKGVNKTSAPPTEVTGELTKEKMPESTQMSCTESVNFDERARDQSSIVNENPMIHPGSKIGVVMQEMNVGLAYDLNTLMKNASNSYMSLQEDTRVPNKSLSRRKSSGTKLEETGKKYARRKGANKTSALPIEVPLELTKEKMPASAQTSYTGSINFDERARDQSYAVKENPTLHPGSEIGVVVQEMNVGLAYNLNTSMKQALNGDMTLPKDTETPSTSSKINLLGTKTKEKQTGKRKYVKKKGLNLSSIPPPEMTELTEAMVLESNNMSWRRSYFNMGTSDGSYVGRENLDLYIGKENNMVLEEAKVGITYNQNTWMKEALNSCMPFPEETQHLSTSTSKNTLLGAKLNANFVENTNKKGQVVGSKRKHSGIFNCADDSNINLFGAHYNGLPSYQTNFYLQFPNIQKKRRTEKGKTSNTYVTSPVTTAKEVQQTYPQEDALAHPYASSSSCWIHGSGYNASGVPAICESTENFIDNTQTFDEFVLSLKRLAERSQSSTCGHGSLTKTSNCSTESNYTAKQVGVSGREAFGDAERPQTCIDALVAEKCASLAKKKRNRKKSVLSSSAHSSTKMGKSSDIASEVPWKTINNIDALTEQFRRLNINTEARDLAFHEQNALVPYKQQNQQQNGLIHGDGVIVPFSFKKQHPRPKVDLDDETDRVWKLLMLDINSHGIDGTDEDKAKWWEEERNVFRGRADSFIARMHLVQGDRRFSRWKGSVVDSVVGVFLTQNVSDHLSSSAFMSVASRFPKKSSSTCKTHRAEDTRLVITEPQVHIVEPEERTEWDVKLLNQSGYDPSSLTIDIVEHSGEKEAINSNDSCGTTSSVISLTDESNSRLSESSQRNTKEHCSPVGSGLLSPTIEEREEKCYNGDRKELNDIVSSQSSVISSQISGDFSNDQNPEKIGSCSDSNSEIEDLSSTAKYNHFDSSTSFSKLLEMVSSTKFYEDNSQSSKSNEDLRDAYDQPICMLHNNPTESLKKTNVTQGSSEASIILSHEYTLKLTPKSGVLEVNCFDPFKTEASSSDFLRNKDENGMNIPSFQITKPTGQVAITHSQSLVSQVHPQEQSNHLEQSFFDGQTQDLMQKEMGSDLGEHKNAVRNETNEIGSAPIKLKSKGQGKEKNEDFDWDSLRIQAEAKVGKREKTENTMDSLDWDAVRCADVSEIAKTIKERGMNNRLAERIKNFLNRLVEEHGSIDLEWLRDVPPDKAKEYLLSIKGLGLKSVECVRLLTLHHLAFPVDTNVGRIAVRLGWVPLQPLPESLQLHLLEMYPVLESIQKYLWPRLCKLDRETLYELHYQMITFGKVFCTKSKPNCNACPMRGECRHFASAFASARFALPGPEQKSIVSRVGNSVIDQNPSKIISQLHLPPAENTTPAEEIQLTEVSRQLESKCEINICQPIIEEPTTPEPECSQVSETDIEDAFYEDSCEIPTIKLNIEEFTLNLQNYMQENMELQEGEMSKALVALHPEAASIPMPKLKNVSRLRTEHCVYELPDTHPLLEGWYTREPDDPGKYLLAIWTPGETANSIQPPESKCSSQEEYGQLCNEKECFSCNSFREANSQIVRGTLLIPCRTAMLGSFPLNGTYFQVNEVFADHDSSLNPISVPRSWLWNLNRRTVYFGTSIPTIFKGLTTQEIQQCFWRGYVCVRGYDKKTRAPRPLMARLHFPASKLAKTKEKTKKESSSVKPNPEQPPNPKQPELISNGGNLQETGRY</sequence>
<evidence type="ECO:0000256" key="4">
    <source>
        <dbReference type="ARBA" id="ARBA00022485"/>
    </source>
</evidence>
<dbReference type="GO" id="GO:0051539">
    <property type="term" value="F:4 iron, 4 sulfur cluster binding"/>
    <property type="evidence" value="ECO:0007669"/>
    <property type="project" value="UniProtKB-KW"/>
</dbReference>
<dbReference type="InterPro" id="IPR003265">
    <property type="entry name" value="HhH-GPD_domain"/>
</dbReference>
<evidence type="ECO:0000313" key="13">
    <source>
        <dbReference type="Proteomes" id="UP000257109"/>
    </source>
</evidence>
<feature type="compositionally biased region" description="Polar residues" evidence="10">
    <location>
        <begin position="2091"/>
        <end position="2101"/>
    </location>
</feature>
<dbReference type="GO" id="GO:0046872">
    <property type="term" value="F:metal ion binding"/>
    <property type="evidence" value="ECO:0007669"/>
    <property type="project" value="UniProtKB-KW"/>
</dbReference>
<dbReference type="PANTHER" id="PTHR46213">
    <property type="entry name" value="TRANSCRIPTIONAL ACTIVATOR DEMETER"/>
    <property type="match status" value="1"/>
</dbReference>
<feature type="compositionally biased region" description="Basic residues" evidence="10">
    <location>
        <begin position="237"/>
        <end position="246"/>
    </location>
</feature>
<dbReference type="Proteomes" id="UP000257109">
    <property type="component" value="Unassembled WGS sequence"/>
</dbReference>
<comment type="caution">
    <text evidence="12">The sequence shown here is derived from an EMBL/GenBank/DDBJ whole genome shotgun (WGS) entry which is preliminary data.</text>
</comment>
<evidence type="ECO:0000256" key="3">
    <source>
        <dbReference type="ARBA" id="ARBA00005646"/>
    </source>
</evidence>
<dbReference type="Gene3D" id="1.10.1670.10">
    <property type="entry name" value="Helix-hairpin-Helix base-excision DNA repair enzymes (C-terminal)"/>
    <property type="match status" value="1"/>
</dbReference>
<dbReference type="InterPro" id="IPR023170">
    <property type="entry name" value="HhH_base_excis_C"/>
</dbReference>
<feature type="compositionally biased region" description="Polar residues" evidence="10">
    <location>
        <begin position="182"/>
        <end position="195"/>
    </location>
</feature>
<keyword evidence="9" id="KW-0539">Nucleus</keyword>
<feature type="region of interest" description="Disordered" evidence="10">
    <location>
        <begin position="1488"/>
        <end position="1512"/>
    </location>
</feature>
<dbReference type="EMBL" id="QJKJ01000489">
    <property type="protein sequence ID" value="RDY12333.1"/>
    <property type="molecule type" value="Genomic_DNA"/>
</dbReference>
<dbReference type="GO" id="GO:0019104">
    <property type="term" value="F:DNA N-glycosylase activity"/>
    <property type="evidence" value="ECO:0007669"/>
    <property type="project" value="InterPro"/>
</dbReference>
<evidence type="ECO:0000259" key="11">
    <source>
        <dbReference type="SMART" id="SM00478"/>
    </source>
</evidence>
<dbReference type="GO" id="GO:0005634">
    <property type="term" value="C:nucleus"/>
    <property type="evidence" value="ECO:0007669"/>
    <property type="project" value="UniProtKB-SubCell"/>
</dbReference>
<dbReference type="GO" id="GO:0141166">
    <property type="term" value="P:chromosomal 5-methylcytosine DNA demethylation pathway"/>
    <property type="evidence" value="ECO:0007669"/>
    <property type="project" value="InterPro"/>
</dbReference>
<dbReference type="SMART" id="SM00525">
    <property type="entry name" value="FES"/>
    <property type="match status" value="1"/>
</dbReference>
<dbReference type="Gene3D" id="1.10.340.30">
    <property type="entry name" value="Hypothetical protein, domain 2"/>
    <property type="match status" value="1"/>
</dbReference>
<feature type="non-terminal residue" evidence="12">
    <location>
        <position position="1"/>
    </location>
</feature>
<feature type="region of interest" description="Disordered" evidence="10">
    <location>
        <begin position="350"/>
        <end position="425"/>
    </location>
</feature>
<evidence type="ECO:0000256" key="5">
    <source>
        <dbReference type="ARBA" id="ARBA00022723"/>
    </source>
</evidence>
<evidence type="ECO:0000256" key="10">
    <source>
        <dbReference type="SAM" id="MobiDB-lite"/>
    </source>
</evidence>
<dbReference type="InterPro" id="IPR003651">
    <property type="entry name" value="Endonuclease3_FeS-loop_motif"/>
</dbReference>
<dbReference type="SMART" id="SM00478">
    <property type="entry name" value="ENDO3c"/>
    <property type="match status" value="1"/>
</dbReference>
<feature type="compositionally biased region" description="Polar residues" evidence="10">
    <location>
        <begin position="1204"/>
        <end position="1233"/>
    </location>
</feature>
<dbReference type="SUPFAM" id="SSF48150">
    <property type="entry name" value="DNA-glycosylase"/>
    <property type="match status" value="1"/>
</dbReference>
<dbReference type="Pfam" id="PF15629">
    <property type="entry name" value="Perm-CXXC"/>
    <property type="match status" value="1"/>
</dbReference>
<keyword evidence="7" id="KW-0411">Iron-sulfur</keyword>
<feature type="region of interest" description="Disordered" evidence="10">
    <location>
        <begin position="213"/>
        <end position="293"/>
    </location>
</feature>
<keyword evidence="13" id="KW-1185">Reference proteome</keyword>
<dbReference type="InterPro" id="IPR011257">
    <property type="entry name" value="DNA_glycosylase"/>
</dbReference>
<protein>
    <submittedName>
        <fullName evidence="12">Protein ROS1</fullName>
    </submittedName>
</protein>
<feature type="compositionally biased region" description="Basic and acidic residues" evidence="10">
    <location>
        <begin position="2061"/>
        <end position="2071"/>
    </location>
</feature>
<evidence type="ECO:0000313" key="12">
    <source>
        <dbReference type="EMBL" id="RDY12333.1"/>
    </source>
</evidence>
<dbReference type="PANTHER" id="PTHR46213:SF26">
    <property type="entry name" value="HHH-GPD BASE EXCISION DNA REPAIR FAMILY PROTEIN"/>
    <property type="match status" value="1"/>
</dbReference>
<keyword evidence="4" id="KW-0004">4Fe-4S</keyword>